<proteinExistence type="predicted"/>
<keyword evidence="3" id="KW-1185">Reference proteome</keyword>
<dbReference type="Proteomes" id="UP000652761">
    <property type="component" value="Unassembled WGS sequence"/>
</dbReference>
<organism evidence="2 3">
    <name type="scientific">Colocasia esculenta</name>
    <name type="common">Wild taro</name>
    <name type="synonym">Arum esculentum</name>
    <dbReference type="NCBI Taxonomy" id="4460"/>
    <lineage>
        <taxon>Eukaryota</taxon>
        <taxon>Viridiplantae</taxon>
        <taxon>Streptophyta</taxon>
        <taxon>Embryophyta</taxon>
        <taxon>Tracheophyta</taxon>
        <taxon>Spermatophyta</taxon>
        <taxon>Magnoliopsida</taxon>
        <taxon>Liliopsida</taxon>
        <taxon>Araceae</taxon>
        <taxon>Aroideae</taxon>
        <taxon>Colocasieae</taxon>
        <taxon>Colocasia</taxon>
    </lineage>
</organism>
<evidence type="ECO:0000256" key="1">
    <source>
        <dbReference type="SAM" id="MobiDB-lite"/>
    </source>
</evidence>
<comment type="caution">
    <text evidence="2">The sequence shown here is derived from an EMBL/GenBank/DDBJ whole genome shotgun (WGS) entry which is preliminary data.</text>
</comment>
<name>A0A843WTD4_COLES</name>
<feature type="compositionally biased region" description="Polar residues" evidence="1">
    <location>
        <begin position="38"/>
        <end position="54"/>
    </location>
</feature>
<dbReference type="AlphaFoldDB" id="A0A843WTD4"/>
<evidence type="ECO:0000313" key="3">
    <source>
        <dbReference type="Proteomes" id="UP000652761"/>
    </source>
</evidence>
<accession>A0A843WTD4</accession>
<feature type="region of interest" description="Disordered" evidence="1">
    <location>
        <begin position="37"/>
        <end position="76"/>
    </location>
</feature>
<sequence>MTKWNFAYNEVSFVYDEVKLQLFLFISLSMDRRGKGLETSSLEEPTIGGSSRGAQDTPAGDTQGASATPNFAAFMQ</sequence>
<reference evidence="2" key="1">
    <citation type="submission" date="2017-07" db="EMBL/GenBank/DDBJ databases">
        <title>Taro Niue Genome Assembly and Annotation.</title>
        <authorList>
            <person name="Atibalentja N."/>
            <person name="Keating K."/>
            <person name="Fields C.J."/>
        </authorList>
    </citation>
    <scope>NUCLEOTIDE SEQUENCE</scope>
    <source>
        <strain evidence="2">Niue_2</strain>
        <tissue evidence="2">Leaf</tissue>
    </source>
</reference>
<gene>
    <name evidence="2" type="ORF">Taro_044185</name>
</gene>
<evidence type="ECO:0000313" key="2">
    <source>
        <dbReference type="EMBL" id="MQM11277.1"/>
    </source>
</evidence>
<protein>
    <submittedName>
        <fullName evidence="2">Uncharacterized protein</fullName>
    </submittedName>
</protein>
<dbReference type="EMBL" id="NMUH01004927">
    <property type="protein sequence ID" value="MQM11277.1"/>
    <property type="molecule type" value="Genomic_DNA"/>
</dbReference>